<dbReference type="KEGG" id="mfol:DXT68_04095"/>
<protein>
    <submittedName>
        <fullName evidence="1">Uncharacterized protein</fullName>
    </submittedName>
</protein>
<proteinExistence type="predicted"/>
<dbReference type="EMBL" id="JYIU01000035">
    <property type="protein sequence ID" value="KJL23693.1"/>
    <property type="molecule type" value="Genomic_DNA"/>
</dbReference>
<name>A0A0F0KS60_9MICO</name>
<dbReference type="Proteomes" id="UP000033572">
    <property type="component" value="Unassembled WGS sequence"/>
</dbReference>
<evidence type="ECO:0000313" key="1">
    <source>
        <dbReference type="EMBL" id="KJL23693.1"/>
    </source>
</evidence>
<gene>
    <name evidence="1" type="ORF">RN50_01033</name>
</gene>
<sequence>MRSRWLPRSIAFLVGLGMAVGVLATYVMLPAPTSDLSAPRPVTTFPVTSTSFADPRTVALRPSFSAQAQLSLGRSGVITESSCTPGVPFGSGTTVARVDSNPVIALATSVPFYRDLVPGTEGADVNALRAALRALGYTIDAEGAYRGAVIDSLADLQKRNGVNPADGAFRLADFVWIPASGGAPSECEVSVGEQYSQGSPFAVVPGSLRSLQLVPSTSAPVPGPRAARVAGVDVDLPESGVISDPEAVARVASSPEFAEALDSETIAASTELKDARQAVAVPPAAIFGIQDAAACVQDDNGEAHVVSLLSSSLGRTLVTFPEGVDVPRAVRLSDAIDVTTCTP</sequence>
<evidence type="ECO:0000313" key="2">
    <source>
        <dbReference type="Proteomes" id="UP000033572"/>
    </source>
</evidence>
<reference evidence="1" key="1">
    <citation type="submission" date="2015-02" db="EMBL/GenBank/DDBJ databases">
        <title>Draft genome sequences of ten Microbacterium spp. with emphasis on heavy metal contaminated environments.</title>
        <authorList>
            <person name="Corretto E."/>
        </authorList>
    </citation>
    <scope>NUCLEOTIDE SEQUENCE [LARGE SCALE GENOMIC DNA]</scope>
    <source>
        <strain evidence="1">DSM 12966</strain>
    </source>
</reference>
<comment type="caution">
    <text evidence="1">The sequence shown here is derived from an EMBL/GenBank/DDBJ whole genome shotgun (WGS) entry which is preliminary data.</text>
</comment>
<keyword evidence="2" id="KW-1185">Reference proteome</keyword>
<accession>A0A0F0KS60</accession>
<dbReference type="AlphaFoldDB" id="A0A0F0KS60"/>
<dbReference type="PATRIC" id="fig|104336.4.peg.1057"/>
<organism evidence="1 2">
    <name type="scientific">Microbacterium foliorum</name>
    <dbReference type="NCBI Taxonomy" id="104336"/>
    <lineage>
        <taxon>Bacteria</taxon>
        <taxon>Bacillati</taxon>
        <taxon>Actinomycetota</taxon>
        <taxon>Actinomycetes</taxon>
        <taxon>Micrococcales</taxon>
        <taxon>Microbacteriaceae</taxon>
        <taxon>Microbacterium</taxon>
    </lineage>
</organism>